<accession>A0A8X6GGU3</accession>
<reference evidence="3" key="1">
    <citation type="submission" date="2020-07" db="EMBL/GenBank/DDBJ databases">
        <title>Multicomponent nature underlies the extraordinary mechanical properties of spider dragline silk.</title>
        <authorList>
            <person name="Kono N."/>
            <person name="Nakamura H."/>
            <person name="Mori M."/>
            <person name="Yoshida Y."/>
            <person name="Ohtoshi R."/>
            <person name="Malay A.D."/>
            <person name="Moran D.A.P."/>
            <person name="Tomita M."/>
            <person name="Numata K."/>
            <person name="Arakawa K."/>
        </authorList>
    </citation>
    <scope>NUCLEOTIDE SEQUENCE</scope>
</reference>
<feature type="chain" id="PRO_5036446319" evidence="2">
    <location>
        <begin position="24"/>
        <end position="102"/>
    </location>
</feature>
<protein>
    <submittedName>
        <fullName evidence="3">Uncharacterized protein</fullName>
    </submittedName>
</protein>
<feature type="signal peptide" evidence="2">
    <location>
        <begin position="1"/>
        <end position="23"/>
    </location>
</feature>
<keyword evidence="1" id="KW-1133">Transmembrane helix</keyword>
<comment type="caution">
    <text evidence="3">The sequence shown here is derived from an EMBL/GenBank/DDBJ whole genome shotgun (WGS) entry which is preliminary data.</text>
</comment>
<proteinExistence type="predicted"/>
<gene>
    <name evidence="3" type="primary">AVEN_31144_1</name>
    <name evidence="3" type="ORF">TNCT_38871</name>
</gene>
<dbReference type="OrthoDB" id="5800391at2759"/>
<sequence length="102" mass="11532">MWQSVTDLITILVLTYSCSLVQKASEDMKQDITERSDLVSKQSPSLKTMMNSTILLENVKESKIAVTGWDMFTIQKGFILNVAGLVMTYGVLMYQMDILKTE</sequence>
<organism evidence="3 4">
    <name type="scientific">Trichonephila clavata</name>
    <name type="common">Joro spider</name>
    <name type="synonym">Nephila clavata</name>
    <dbReference type="NCBI Taxonomy" id="2740835"/>
    <lineage>
        <taxon>Eukaryota</taxon>
        <taxon>Metazoa</taxon>
        <taxon>Ecdysozoa</taxon>
        <taxon>Arthropoda</taxon>
        <taxon>Chelicerata</taxon>
        <taxon>Arachnida</taxon>
        <taxon>Araneae</taxon>
        <taxon>Araneomorphae</taxon>
        <taxon>Entelegynae</taxon>
        <taxon>Araneoidea</taxon>
        <taxon>Nephilidae</taxon>
        <taxon>Trichonephila</taxon>
    </lineage>
</organism>
<evidence type="ECO:0000313" key="3">
    <source>
        <dbReference type="EMBL" id="GFR04501.1"/>
    </source>
</evidence>
<dbReference type="Proteomes" id="UP000887116">
    <property type="component" value="Unassembled WGS sequence"/>
</dbReference>
<keyword evidence="1" id="KW-0472">Membrane</keyword>
<evidence type="ECO:0000256" key="1">
    <source>
        <dbReference type="SAM" id="Phobius"/>
    </source>
</evidence>
<dbReference type="AlphaFoldDB" id="A0A8X6GGU3"/>
<feature type="transmembrane region" description="Helical" evidence="1">
    <location>
        <begin position="78"/>
        <end position="96"/>
    </location>
</feature>
<evidence type="ECO:0000256" key="2">
    <source>
        <dbReference type="SAM" id="SignalP"/>
    </source>
</evidence>
<keyword evidence="2" id="KW-0732">Signal</keyword>
<keyword evidence="4" id="KW-1185">Reference proteome</keyword>
<keyword evidence="1" id="KW-0812">Transmembrane</keyword>
<evidence type="ECO:0000313" key="4">
    <source>
        <dbReference type="Proteomes" id="UP000887116"/>
    </source>
</evidence>
<name>A0A8X6GGU3_TRICU</name>
<dbReference type="EMBL" id="BMAO01015816">
    <property type="protein sequence ID" value="GFR04501.1"/>
    <property type="molecule type" value="Genomic_DNA"/>
</dbReference>